<protein>
    <recommendedName>
        <fullName evidence="3">Condensation domain-containing protein</fullName>
    </recommendedName>
</protein>
<sequence length="276" mass="31127">MLGIRCSRHDLDVIGILVDCPTPARLADRLLSKQAHSNGEANAATDDERKYFALDKVKYHDALRDWGVQSSEVDHLMPCTPFQEGVLSNSLAVPGDSGYLGVVRLGLKMQFHVEAIRLTWQEVVEREETLLTAFIPIAEDVSSSCITSSTFWQCIFKISSREAHRLLSIDRQNYEVDSSALGFGHIPVSLALVDVPTVCKARDRGSTQLELTIYHVLYDEAYIRWIIHELSREYHKARLTKDYVPEWAPATSVNRIPFSIFVSQLQAMLKESATSF</sequence>
<dbReference type="PANTHER" id="PTHR45527">
    <property type="entry name" value="NONRIBOSOMAL PEPTIDE SYNTHETASE"/>
    <property type="match status" value="1"/>
</dbReference>
<evidence type="ECO:0000313" key="2">
    <source>
        <dbReference type="Proteomes" id="UP000325672"/>
    </source>
</evidence>
<dbReference type="InterPro" id="IPR023213">
    <property type="entry name" value="CAT-like_dom_sf"/>
</dbReference>
<dbReference type="GO" id="GO:0005737">
    <property type="term" value="C:cytoplasm"/>
    <property type="evidence" value="ECO:0007669"/>
    <property type="project" value="TreeGrafter"/>
</dbReference>
<reference evidence="1 2" key="1">
    <citation type="submission" date="2019-04" db="EMBL/GenBank/DDBJ databases">
        <title>Friends and foes A comparative genomics study of 23 Aspergillus species from section Flavi.</title>
        <authorList>
            <consortium name="DOE Joint Genome Institute"/>
            <person name="Kjaerbolling I."/>
            <person name="Vesth T."/>
            <person name="Frisvad J.C."/>
            <person name="Nybo J.L."/>
            <person name="Theobald S."/>
            <person name="Kildgaard S."/>
            <person name="Isbrandt T."/>
            <person name="Kuo A."/>
            <person name="Sato A."/>
            <person name="Lyhne E.K."/>
            <person name="Kogle M.E."/>
            <person name="Wiebenga A."/>
            <person name="Kun R.S."/>
            <person name="Lubbers R.J."/>
            <person name="Makela M.R."/>
            <person name="Barry K."/>
            <person name="Chovatia M."/>
            <person name="Clum A."/>
            <person name="Daum C."/>
            <person name="Haridas S."/>
            <person name="He G."/>
            <person name="LaButti K."/>
            <person name="Lipzen A."/>
            <person name="Mondo S."/>
            <person name="Riley R."/>
            <person name="Salamov A."/>
            <person name="Simmons B.A."/>
            <person name="Magnuson J.K."/>
            <person name="Henrissat B."/>
            <person name="Mortensen U.H."/>
            <person name="Larsen T.O."/>
            <person name="Devries R.P."/>
            <person name="Grigoriev I.V."/>
            <person name="Machida M."/>
            <person name="Baker S.E."/>
            <person name="Andersen M.R."/>
        </authorList>
    </citation>
    <scope>NUCLEOTIDE SEQUENCE [LARGE SCALE GENOMIC DNA]</scope>
    <source>
        <strain evidence="1 2">CBS 117625</strain>
    </source>
</reference>
<dbReference type="GO" id="GO:0031177">
    <property type="term" value="F:phosphopantetheine binding"/>
    <property type="evidence" value="ECO:0007669"/>
    <property type="project" value="TreeGrafter"/>
</dbReference>
<dbReference type="SUPFAM" id="SSF52777">
    <property type="entry name" value="CoA-dependent acyltransferases"/>
    <property type="match status" value="1"/>
</dbReference>
<dbReference type="RefSeq" id="XP_031917392.1">
    <property type="nucleotide sequence ID" value="XM_032058961.1"/>
</dbReference>
<name>A0A5N6T507_ASPPS</name>
<dbReference type="GO" id="GO:0043041">
    <property type="term" value="P:amino acid activation for nonribosomal peptide biosynthetic process"/>
    <property type="evidence" value="ECO:0007669"/>
    <property type="project" value="TreeGrafter"/>
</dbReference>
<accession>A0A5N6T507</accession>
<evidence type="ECO:0008006" key="3">
    <source>
        <dbReference type="Google" id="ProtNLM"/>
    </source>
</evidence>
<gene>
    <name evidence="1" type="ORF">BDV38DRAFT_279232</name>
</gene>
<dbReference type="Proteomes" id="UP000325672">
    <property type="component" value="Unassembled WGS sequence"/>
</dbReference>
<evidence type="ECO:0000313" key="1">
    <source>
        <dbReference type="EMBL" id="KAE8141329.1"/>
    </source>
</evidence>
<proteinExistence type="predicted"/>
<dbReference type="GO" id="GO:0044550">
    <property type="term" value="P:secondary metabolite biosynthetic process"/>
    <property type="evidence" value="ECO:0007669"/>
    <property type="project" value="TreeGrafter"/>
</dbReference>
<dbReference type="GeneID" id="43643171"/>
<organism evidence="1 2">
    <name type="scientific">Aspergillus pseudotamarii</name>
    <dbReference type="NCBI Taxonomy" id="132259"/>
    <lineage>
        <taxon>Eukaryota</taxon>
        <taxon>Fungi</taxon>
        <taxon>Dikarya</taxon>
        <taxon>Ascomycota</taxon>
        <taxon>Pezizomycotina</taxon>
        <taxon>Eurotiomycetes</taxon>
        <taxon>Eurotiomycetidae</taxon>
        <taxon>Eurotiales</taxon>
        <taxon>Aspergillaceae</taxon>
        <taxon>Aspergillus</taxon>
        <taxon>Aspergillus subgen. Circumdati</taxon>
    </lineage>
</organism>
<dbReference type="Gene3D" id="3.30.559.10">
    <property type="entry name" value="Chloramphenicol acetyltransferase-like domain"/>
    <property type="match status" value="1"/>
</dbReference>
<dbReference type="AlphaFoldDB" id="A0A5N6T507"/>
<keyword evidence="2" id="KW-1185">Reference proteome</keyword>
<dbReference type="PANTHER" id="PTHR45527:SF1">
    <property type="entry name" value="FATTY ACID SYNTHASE"/>
    <property type="match status" value="1"/>
</dbReference>
<dbReference type="EMBL" id="ML743558">
    <property type="protein sequence ID" value="KAE8141329.1"/>
    <property type="molecule type" value="Genomic_DNA"/>
</dbReference>